<gene>
    <name evidence="3" type="ORF">QWY14_01010</name>
</gene>
<dbReference type="PANTHER" id="PTHR45138">
    <property type="entry name" value="REGULATORY COMPONENTS OF SENSORY TRANSDUCTION SYSTEM"/>
    <property type="match status" value="1"/>
</dbReference>
<feature type="domain" description="GGDEF" evidence="2">
    <location>
        <begin position="425"/>
        <end position="567"/>
    </location>
</feature>
<dbReference type="EC" id="2.7.7.65" evidence="3"/>
<sequence length="567" mass="63805">MPVTNKKKIVLWSLWLLVVPVGLFLIQEAFSAPEANKWNLLAYALFFIITCLMPMKINGASAYLVQWATIAVFLKYGILAEIVFSQLMVLIVTLRSRTSEPLSFRIPFNSLMFFTASVLAGLAFFAAGGNIGSLDLVHITLYGFIFQFTSFFANQLILYFYDKFTGANPKFLSIDMIWDLSITLLVFPYALAIYIAESYIGIPALLFLGIPFFIMSAIMKMYNSSEKINVDLKKAAEIGHQLAGRLSTDEVLDQFVFQVADLFKADYAYVVDYRDNQLQMLRMFENGELLTNSVPPIRYNKGIGGKVVTTNMPVIYDRKSVWKDMVTGHLPIDSESIMATPIARNNKTEGVLLLGSRHKYAFNRHQLQIMDILSTYFAVSLEKAGYVQRAIAISERCGLTKLYNYRYLDAKLEKSMEKVNTGELDTLSLVMMDIDRFKGINDQYGHQSGNDILIQLARIIEEEVGQEGTVARYGGEEFVVLLPNYGKDLALLFAETLRKRIESHAFQIINDLDHERSMLDVHITLSIGVSTAPDDSDDGMALIRNADRALYIGAKQAGRNKVAAYAK</sequence>
<dbReference type="CDD" id="cd01949">
    <property type="entry name" value="GGDEF"/>
    <property type="match status" value="1"/>
</dbReference>
<dbReference type="InterPro" id="IPR000160">
    <property type="entry name" value="GGDEF_dom"/>
</dbReference>
<keyword evidence="1" id="KW-1133">Transmembrane helix</keyword>
<evidence type="ECO:0000256" key="1">
    <source>
        <dbReference type="SAM" id="Phobius"/>
    </source>
</evidence>
<keyword evidence="3" id="KW-0808">Transferase</keyword>
<dbReference type="SUPFAM" id="SSF55073">
    <property type="entry name" value="Nucleotide cyclase"/>
    <property type="match status" value="1"/>
</dbReference>
<dbReference type="InterPro" id="IPR029016">
    <property type="entry name" value="GAF-like_dom_sf"/>
</dbReference>
<comment type="caution">
    <text evidence="3">The sequence shown here is derived from an EMBL/GenBank/DDBJ whole genome shotgun (WGS) entry which is preliminary data.</text>
</comment>
<dbReference type="Pfam" id="PF00990">
    <property type="entry name" value="GGDEF"/>
    <property type="match status" value="1"/>
</dbReference>
<dbReference type="InterPro" id="IPR003018">
    <property type="entry name" value="GAF"/>
</dbReference>
<keyword evidence="3" id="KW-0548">Nucleotidyltransferase</keyword>
<feature type="transmembrane region" description="Helical" evidence="1">
    <location>
        <begin position="202"/>
        <end position="222"/>
    </location>
</feature>
<organism evidence="3 4">
    <name type="scientific">Planococcus shixiaomingii</name>
    <dbReference type="NCBI Taxonomy" id="3058393"/>
    <lineage>
        <taxon>Bacteria</taxon>
        <taxon>Bacillati</taxon>
        <taxon>Bacillota</taxon>
        <taxon>Bacilli</taxon>
        <taxon>Bacillales</taxon>
        <taxon>Caryophanaceae</taxon>
        <taxon>Planococcus</taxon>
    </lineage>
</organism>
<proteinExistence type="predicted"/>
<reference evidence="3 4" key="1">
    <citation type="submission" date="2023-06" db="EMBL/GenBank/DDBJ databases">
        <title>Novel species in genus Planococcus.</title>
        <authorList>
            <person name="Ning S."/>
        </authorList>
    </citation>
    <scope>NUCLEOTIDE SEQUENCE [LARGE SCALE GENOMIC DNA]</scope>
    <source>
        <strain evidence="3 4">N028</strain>
    </source>
</reference>
<dbReference type="InterPro" id="IPR043128">
    <property type="entry name" value="Rev_trsase/Diguanyl_cyclase"/>
</dbReference>
<dbReference type="NCBIfam" id="TIGR00254">
    <property type="entry name" value="GGDEF"/>
    <property type="match status" value="1"/>
</dbReference>
<dbReference type="Pfam" id="PF13185">
    <property type="entry name" value="GAF_2"/>
    <property type="match status" value="1"/>
</dbReference>
<dbReference type="PROSITE" id="PS50887">
    <property type="entry name" value="GGDEF"/>
    <property type="match status" value="1"/>
</dbReference>
<dbReference type="Gene3D" id="3.30.450.40">
    <property type="match status" value="1"/>
</dbReference>
<evidence type="ECO:0000259" key="2">
    <source>
        <dbReference type="PROSITE" id="PS50887"/>
    </source>
</evidence>
<keyword evidence="1" id="KW-0472">Membrane</keyword>
<accession>A0ABT8MXI3</accession>
<feature type="transmembrane region" description="Helical" evidence="1">
    <location>
        <begin position="176"/>
        <end position="195"/>
    </location>
</feature>
<dbReference type="Gene3D" id="3.30.70.270">
    <property type="match status" value="1"/>
</dbReference>
<keyword evidence="1" id="KW-0812">Transmembrane</keyword>
<name>A0ABT8MXI3_9BACL</name>
<evidence type="ECO:0000313" key="3">
    <source>
        <dbReference type="EMBL" id="MDN7240343.1"/>
    </source>
</evidence>
<dbReference type="InterPro" id="IPR050469">
    <property type="entry name" value="Diguanylate_Cyclase"/>
</dbReference>
<feature type="transmembrane region" description="Helical" evidence="1">
    <location>
        <begin position="41"/>
        <end position="65"/>
    </location>
</feature>
<dbReference type="RefSeq" id="WP_301722356.1">
    <property type="nucleotide sequence ID" value="NZ_JAUJWV010000001.1"/>
</dbReference>
<keyword evidence="4" id="KW-1185">Reference proteome</keyword>
<dbReference type="PANTHER" id="PTHR45138:SF9">
    <property type="entry name" value="DIGUANYLATE CYCLASE DGCM-RELATED"/>
    <property type="match status" value="1"/>
</dbReference>
<dbReference type="SMART" id="SM00065">
    <property type="entry name" value="GAF"/>
    <property type="match status" value="1"/>
</dbReference>
<feature type="transmembrane region" description="Helical" evidence="1">
    <location>
        <begin position="72"/>
        <end position="94"/>
    </location>
</feature>
<dbReference type="InterPro" id="IPR029787">
    <property type="entry name" value="Nucleotide_cyclase"/>
</dbReference>
<dbReference type="EMBL" id="JAUJWV010000001">
    <property type="protein sequence ID" value="MDN7240343.1"/>
    <property type="molecule type" value="Genomic_DNA"/>
</dbReference>
<feature type="transmembrane region" description="Helical" evidence="1">
    <location>
        <begin position="139"/>
        <end position="161"/>
    </location>
</feature>
<dbReference type="SUPFAM" id="SSF55781">
    <property type="entry name" value="GAF domain-like"/>
    <property type="match status" value="1"/>
</dbReference>
<evidence type="ECO:0000313" key="4">
    <source>
        <dbReference type="Proteomes" id="UP001172055"/>
    </source>
</evidence>
<dbReference type="SMART" id="SM00267">
    <property type="entry name" value="GGDEF"/>
    <property type="match status" value="1"/>
</dbReference>
<dbReference type="Proteomes" id="UP001172055">
    <property type="component" value="Unassembled WGS sequence"/>
</dbReference>
<protein>
    <submittedName>
        <fullName evidence="3">Sensor domain-containing diguanylate cyclase</fullName>
        <ecNumber evidence="3">2.7.7.65</ecNumber>
    </submittedName>
</protein>
<dbReference type="GO" id="GO:0052621">
    <property type="term" value="F:diguanylate cyclase activity"/>
    <property type="evidence" value="ECO:0007669"/>
    <property type="project" value="UniProtKB-EC"/>
</dbReference>
<feature type="transmembrane region" description="Helical" evidence="1">
    <location>
        <begin position="106"/>
        <end position="127"/>
    </location>
</feature>